<feature type="domain" description="ABC transmembrane type-2" evidence="9">
    <location>
        <begin position="136"/>
        <end position="381"/>
    </location>
</feature>
<dbReference type="EMBL" id="BSDE01000001">
    <property type="protein sequence ID" value="GLH72486.1"/>
    <property type="molecule type" value="Genomic_DNA"/>
</dbReference>
<keyword evidence="3" id="KW-0813">Transport</keyword>
<evidence type="ECO:0000256" key="4">
    <source>
        <dbReference type="ARBA" id="ARBA00022475"/>
    </source>
</evidence>
<dbReference type="Gene3D" id="3.40.1710.10">
    <property type="entry name" value="abc type-2 transporter like domain"/>
    <property type="match status" value="1"/>
</dbReference>
<dbReference type="InterPro" id="IPR051449">
    <property type="entry name" value="ABC-2_transporter_component"/>
</dbReference>
<dbReference type="InterPro" id="IPR047817">
    <property type="entry name" value="ABC2_TM_bact-type"/>
</dbReference>
<sequence>MRTPWALNPRRLAAVARKEFIHVLRDPRALGIAIVLPIILLMIFGYALTLDLDRVPLAVWDQSRTPQSRELVSRFEGSRYFNVMAMSGNYEEVSASINARQTLMALVIPVDFGRRVGSGRTAQVQVVADGSDANTTTLALSYAESIVRTHSMEILGEKARRLTGHPLTLPLELRLRAWFNTDLESRIFIVPGLIAVIMMLITALLTSLTVAREWETGTMEQLISTPLRSSELILGKLAPYFVIGMVDMLLSVLAGRFLFDVPIRGSLLLLFTVSAIYLVGALSLGIFISAKAKTQLLASQAAFVATFLPAFLLSGFMFDIGNMPRVLQVVTYLIPARYFVTFLRGLYLKGTGLTQLWPECLLLVAFGALMLLLAIQSFKKRLA</sequence>
<protein>
    <submittedName>
        <fullName evidence="10">Membrane protein</fullName>
    </submittedName>
</protein>
<evidence type="ECO:0000313" key="10">
    <source>
        <dbReference type="EMBL" id="GLH72486.1"/>
    </source>
</evidence>
<evidence type="ECO:0000256" key="5">
    <source>
        <dbReference type="ARBA" id="ARBA00022692"/>
    </source>
</evidence>
<evidence type="ECO:0000313" key="11">
    <source>
        <dbReference type="Proteomes" id="UP001165069"/>
    </source>
</evidence>
<comment type="caution">
    <text evidence="10">The sequence shown here is derived from an EMBL/GenBank/DDBJ whole genome shotgun (WGS) entry which is preliminary data.</text>
</comment>
<dbReference type="Proteomes" id="UP001165069">
    <property type="component" value="Unassembled WGS sequence"/>
</dbReference>
<gene>
    <name evidence="10" type="primary">ybhS</name>
    <name evidence="10" type="ORF">GETHLI_09880</name>
</gene>
<keyword evidence="11" id="KW-1185">Reference proteome</keyword>
<dbReference type="InterPro" id="IPR013525">
    <property type="entry name" value="ABC2_TM"/>
</dbReference>
<evidence type="ECO:0000256" key="1">
    <source>
        <dbReference type="ARBA" id="ARBA00004651"/>
    </source>
</evidence>
<keyword evidence="7 8" id="KW-0472">Membrane</keyword>
<dbReference type="PANTHER" id="PTHR30294:SF29">
    <property type="entry name" value="MULTIDRUG ABC TRANSPORTER PERMEASE YBHS-RELATED"/>
    <property type="match status" value="1"/>
</dbReference>
<keyword evidence="4" id="KW-1003">Cell membrane</keyword>
<evidence type="ECO:0000259" key="9">
    <source>
        <dbReference type="PROSITE" id="PS51012"/>
    </source>
</evidence>
<feature type="transmembrane region" description="Helical" evidence="8">
    <location>
        <begin position="29"/>
        <end position="48"/>
    </location>
</feature>
<reference evidence="10 11" key="1">
    <citation type="journal article" date="2023" name="Antonie Van Leeuwenhoek">
        <title>Mesoterricola silvestris gen. nov., sp. nov., Mesoterricola sediminis sp. nov., Geothrix oryzae sp. nov., Geothrix edaphica sp. nov., Geothrix rubra sp. nov., and Geothrix limicola sp. nov., six novel members of Acidobacteriota isolated from soils.</title>
        <authorList>
            <person name="Itoh H."/>
            <person name="Sugisawa Y."/>
            <person name="Mise K."/>
            <person name="Xu Z."/>
            <person name="Kuniyasu M."/>
            <person name="Ushijima N."/>
            <person name="Kawano K."/>
            <person name="Kobayashi E."/>
            <person name="Shiratori Y."/>
            <person name="Masuda Y."/>
            <person name="Senoo K."/>
        </authorList>
    </citation>
    <scope>NUCLEOTIDE SEQUENCE [LARGE SCALE GENOMIC DNA]</scope>
    <source>
        <strain evidence="10 11">Red804</strain>
    </source>
</reference>
<organism evidence="10 11">
    <name type="scientific">Geothrix limicola</name>
    <dbReference type="NCBI Taxonomy" id="2927978"/>
    <lineage>
        <taxon>Bacteria</taxon>
        <taxon>Pseudomonadati</taxon>
        <taxon>Acidobacteriota</taxon>
        <taxon>Holophagae</taxon>
        <taxon>Holophagales</taxon>
        <taxon>Holophagaceae</taxon>
        <taxon>Geothrix</taxon>
    </lineage>
</organism>
<comment type="subcellular location">
    <subcellularLocation>
        <location evidence="1">Cell membrane</location>
        <topology evidence="1">Multi-pass membrane protein</topology>
    </subcellularLocation>
</comment>
<evidence type="ECO:0000256" key="6">
    <source>
        <dbReference type="ARBA" id="ARBA00022989"/>
    </source>
</evidence>
<feature type="transmembrane region" description="Helical" evidence="8">
    <location>
        <begin position="266"/>
        <end position="290"/>
    </location>
</feature>
<name>A0ABQ5QDI5_9BACT</name>
<dbReference type="Pfam" id="PF12698">
    <property type="entry name" value="ABC2_membrane_3"/>
    <property type="match status" value="1"/>
</dbReference>
<feature type="transmembrane region" description="Helical" evidence="8">
    <location>
        <begin position="237"/>
        <end position="259"/>
    </location>
</feature>
<comment type="similarity">
    <text evidence="2">Belongs to the ABC-2 integral membrane protein family.</text>
</comment>
<dbReference type="PROSITE" id="PS51012">
    <property type="entry name" value="ABC_TM2"/>
    <property type="match status" value="1"/>
</dbReference>
<proteinExistence type="inferred from homology"/>
<feature type="transmembrane region" description="Helical" evidence="8">
    <location>
        <begin position="296"/>
        <end position="318"/>
    </location>
</feature>
<feature type="transmembrane region" description="Helical" evidence="8">
    <location>
        <begin position="356"/>
        <end position="375"/>
    </location>
</feature>
<evidence type="ECO:0000256" key="7">
    <source>
        <dbReference type="ARBA" id="ARBA00023136"/>
    </source>
</evidence>
<keyword evidence="6 8" id="KW-1133">Transmembrane helix</keyword>
<dbReference type="PANTHER" id="PTHR30294">
    <property type="entry name" value="MEMBRANE COMPONENT OF ABC TRANSPORTER YHHJ-RELATED"/>
    <property type="match status" value="1"/>
</dbReference>
<evidence type="ECO:0000256" key="3">
    <source>
        <dbReference type="ARBA" id="ARBA00022448"/>
    </source>
</evidence>
<dbReference type="RefSeq" id="WP_285571158.1">
    <property type="nucleotide sequence ID" value="NZ_BSDE01000001.1"/>
</dbReference>
<evidence type="ECO:0000256" key="2">
    <source>
        <dbReference type="ARBA" id="ARBA00007783"/>
    </source>
</evidence>
<feature type="transmembrane region" description="Helical" evidence="8">
    <location>
        <begin position="187"/>
        <end position="211"/>
    </location>
</feature>
<keyword evidence="5 8" id="KW-0812">Transmembrane</keyword>
<accession>A0ABQ5QDI5</accession>
<evidence type="ECO:0000256" key="8">
    <source>
        <dbReference type="SAM" id="Phobius"/>
    </source>
</evidence>